<sequence>MMRGQYKERPGVAGLKEEDVKDRNRWLHLVHSRPTRGGGMKEKPKEKEPLEEDAELLALRQAALQSKRQQNCGGQQGPNHTEPLAISKIQSLAVPYTPASPKQFHGATPGWNNLIVIPLQEPQAPPRYPRPPQAPAPSHKPTLLRPQDKWAGGATGGVAGTASATAPKEKKASSKFSRFESHDSDSEEEDEEDEDEDKGEEVDLLEKQIEQFLQGSDQDDSGNENGHSSADRADSDHSGGDSPVVKSETGHSVGESPHNPRSDGEAEVVGSEAEVVGSEAKVVGSEAEVAGSEVVKSEAEVVRNEAEVVRSEQNTDSAKCCDINNMEAPVIDSTEVAARSRSPSRARSSSSSSSGSSSSSHSSGSSSSWSSSMSSGSRPQSVSPERHKSPVSRDMPKVSCDTKMTVQETTAKGPLRPSGERRGRKSNWERGTDSRSVSLIVGGSRSPTYGNEIESHGGRYKSKQATQPSREVPSRRHPKDRLGHRTTPVLDAPKDAREKLEDRKRKFASNKVIQPDKLGAVIVLKSAVPPGKVATDKENRQSNIKQRLGSHSRKDDRTHTDGTNPGNTNTKPDPLVTTVKERLDSFKSDDLSDSSDSFSFSDSDSEDASSAPWRQKNTIERDETQINRERYIRRRKDRCIDAVLVAPQGGARVHELRHRGRQRRQTPPRPRHVKRHEGRAWTAHHGDSGSDGDRDRRSLRSVMSIVKKNTDSADSQARSRSSSRNREPKWRKRKDDLVVVDVRLDEPTKSVVVREESSIRAKGRGKASREEDARSIIQRLKRKAPVEVEVELAVKEVKKARKSPPVGDRVSPTINITFNKDAELPKSDARMTVHERLGLPRKSHRSKKTTPPPLTPPPKPLSGQLESRVHVARKVIRYEDPTEDNDSTHRGTNGSRLKEGKAVVSRKHQVAAPVEKEMYSTKKTSLVLKTGRRRDRQKPETREHVEPDDSDHSGLGHIPDKKETGSLGDHYESELDAKIRKIKEKNDQIMRRKQQIEEDKKKYG</sequence>
<gene>
    <name evidence="2" type="ORF">NP493_266g03038</name>
</gene>
<reference evidence="2" key="1">
    <citation type="journal article" date="2023" name="Mol. Biol. Evol.">
        <title>Third-Generation Sequencing Reveals the Adaptive Role of the Epigenome in Three Deep-Sea Polychaetes.</title>
        <authorList>
            <person name="Perez M."/>
            <person name="Aroh O."/>
            <person name="Sun Y."/>
            <person name="Lan Y."/>
            <person name="Juniper S.K."/>
            <person name="Young C.R."/>
            <person name="Angers B."/>
            <person name="Qian P.Y."/>
        </authorList>
    </citation>
    <scope>NUCLEOTIDE SEQUENCE</scope>
    <source>
        <strain evidence="2">R07B-5</strain>
    </source>
</reference>
<protein>
    <submittedName>
        <fullName evidence="2">Uncharacterized protein</fullName>
    </submittedName>
</protein>
<comment type="caution">
    <text evidence="2">The sequence shown here is derived from an EMBL/GenBank/DDBJ whole genome shotgun (WGS) entry which is preliminary data.</text>
</comment>
<organism evidence="2 3">
    <name type="scientific">Ridgeia piscesae</name>
    <name type="common">Tubeworm</name>
    <dbReference type="NCBI Taxonomy" id="27915"/>
    <lineage>
        <taxon>Eukaryota</taxon>
        <taxon>Metazoa</taxon>
        <taxon>Spiralia</taxon>
        <taxon>Lophotrochozoa</taxon>
        <taxon>Annelida</taxon>
        <taxon>Polychaeta</taxon>
        <taxon>Sedentaria</taxon>
        <taxon>Canalipalpata</taxon>
        <taxon>Sabellida</taxon>
        <taxon>Siboglinidae</taxon>
        <taxon>Ridgeia</taxon>
    </lineage>
</organism>
<evidence type="ECO:0000313" key="3">
    <source>
        <dbReference type="Proteomes" id="UP001209878"/>
    </source>
</evidence>
<feature type="compositionally biased region" description="Pro residues" evidence="1">
    <location>
        <begin position="123"/>
        <end position="135"/>
    </location>
</feature>
<feature type="compositionally biased region" description="Basic and acidic residues" evidence="1">
    <location>
        <begin position="229"/>
        <end position="239"/>
    </location>
</feature>
<accession>A0AAD9NXV7</accession>
<feature type="compositionally biased region" description="Basic and acidic residues" evidence="1">
    <location>
        <begin position="579"/>
        <end position="590"/>
    </location>
</feature>
<feature type="region of interest" description="Disordered" evidence="1">
    <location>
        <begin position="116"/>
        <end position="514"/>
    </location>
</feature>
<feature type="region of interest" description="Disordered" evidence="1">
    <location>
        <begin position="651"/>
        <end position="732"/>
    </location>
</feature>
<feature type="region of interest" description="Disordered" evidence="1">
    <location>
        <begin position="835"/>
        <end position="1004"/>
    </location>
</feature>
<dbReference type="EMBL" id="JAODUO010000265">
    <property type="protein sequence ID" value="KAK2184435.1"/>
    <property type="molecule type" value="Genomic_DNA"/>
</dbReference>
<name>A0AAD9NXV7_RIDPI</name>
<feature type="compositionally biased region" description="Basic residues" evidence="1">
    <location>
        <begin position="475"/>
        <end position="484"/>
    </location>
</feature>
<feature type="compositionally biased region" description="Acidic residues" evidence="1">
    <location>
        <begin position="185"/>
        <end position="203"/>
    </location>
</feature>
<feature type="region of interest" description="Disordered" evidence="1">
    <location>
        <begin position="528"/>
        <end position="628"/>
    </location>
</feature>
<feature type="compositionally biased region" description="Basic and acidic residues" evidence="1">
    <location>
        <begin position="617"/>
        <end position="628"/>
    </location>
</feature>
<feature type="compositionally biased region" description="Polar residues" evidence="1">
    <location>
        <begin position="561"/>
        <end position="571"/>
    </location>
</feature>
<feature type="compositionally biased region" description="Basic and acidic residues" evidence="1">
    <location>
        <begin position="492"/>
        <end position="504"/>
    </location>
</feature>
<feature type="compositionally biased region" description="Basic and acidic residues" evidence="1">
    <location>
        <begin position="684"/>
        <end position="698"/>
    </location>
</feature>
<feature type="compositionally biased region" description="Basic residues" evidence="1">
    <location>
        <begin position="839"/>
        <end position="848"/>
    </location>
</feature>
<feature type="compositionally biased region" description="Low complexity" evidence="1">
    <location>
        <begin position="712"/>
        <end position="722"/>
    </location>
</feature>
<feature type="compositionally biased region" description="Low complexity" evidence="1">
    <location>
        <begin position="339"/>
        <end position="383"/>
    </location>
</feature>
<feature type="compositionally biased region" description="Basic and acidic residues" evidence="1">
    <location>
        <begin position="937"/>
        <end position="1004"/>
    </location>
</feature>
<feature type="compositionally biased region" description="Basic and acidic residues" evidence="1">
    <location>
        <begin position="39"/>
        <end position="48"/>
    </location>
</feature>
<feature type="compositionally biased region" description="Basic and acidic residues" evidence="1">
    <location>
        <begin position="295"/>
        <end position="310"/>
    </location>
</feature>
<feature type="compositionally biased region" description="Low complexity" evidence="1">
    <location>
        <begin position="267"/>
        <end position="280"/>
    </location>
</feature>
<feature type="compositionally biased region" description="Basic and acidic residues" evidence="1">
    <location>
        <begin position="418"/>
        <end position="433"/>
    </location>
</feature>
<feature type="compositionally biased region" description="Low complexity" evidence="1">
    <location>
        <begin position="56"/>
        <end position="70"/>
    </location>
</feature>
<feature type="region of interest" description="Disordered" evidence="1">
    <location>
        <begin position="29"/>
        <end position="84"/>
    </location>
</feature>
<feature type="compositionally biased region" description="Basic residues" evidence="1">
    <location>
        <begin position="655"/>
        <end position="677"/>
    </location>
</feature>
<feature type="compositionally biased region" description="Pro residues" evidence="1">
    <location>
        <begin position="850"/>
        <end position="860"/>
    </location>
</feature>
<feature type="compositionally biased region" description="Basic and acidic residues" evidence="1">
    <location>
        <begin position="167"/>
        <end position="184"/>
    </location>
</feature>
<proteinExistence type="predicted"/>
<keyword evidence="3" id="KW-1185">Reference proteome</keyword>
<dbReference type="Proteomes" id="UP001209878">
    <property type="component" value="Unassembled WGS sequence"/>
</dbReference>
<dbReference type="AlphaFoldDB" id="A0AAD9NXV7"/>
<evidence type="ECO:0000256" key="1">
    <source>
        <dbReference type="SAM" id="MobiDB-lite"/>
    </source>
</evidence>
<evidence type="ECO:0000313" key="2">
    <source>
        <dbReference type="EMBL" id="KAK2184435.1"/>
    </source>
</evidence>